<accession>A0A819U4W3</accession>
<dbReference type="OrthoDB" id="10044044at2759"/>
<evidence type="ECO:0000313" key="3">
    <source>
        <dbReference type="EMBL" id="CAF4091616.1"/>
    </source>
</evidence>
<proteinExistence type="predicted"/>
<dbReference type="InterPro" id="IPR053206">
    <property type="entry name" value="Dimeric_xanthone_biosynth"/>
</dbReference>
<organism evidence="3 4">
    <name type="scientific">Adineta steineri</name>
    <dbReference type="NCBI Taxonomy" id="433720"/>
    <lineage>
        <taxon>Eukaryota</taxon>
        <taxon>Metazoa</taxon>
        <taxon>Spiralia</taxon>
        <taxon>Gnathifera</taxon>
        <taxon>Rotifera</taxon>
        <taxon>Eurotatoria</taxon>
        <taxon>Bdelloidea</taxon>
        <taxon>Adinetida</taxon>
        <taxon>Adinetidae</taxon>
        <taxon>Adineta</taxon>
    </lineage>
</organism>
<reference evidence="3" key="1">
    <citation type="submission" date="2021-02" db="EMBL/GenBank/DDBJ databases">
        <authorList>
            <person name="Nowell W R."/>
        </authorList>
    </citation>
    <scope>NUCLEOTIDE SEQUENCE</scope>
</reference>
<dbReference type="PANTHER" id="PTHR38048">
    <property type="entry name" value="EXPRESSED PROTEIN"/>
    <property type="match status" value="1"/>
</dbReference>
<dbReference type="Gene3D" id="1.20.120.520">
    <property type="entry name" value="nmb1532 protein domain like"/>
    <property type="match status" value="1"/>
</dbReference>
<dbReference type="AlphaFoldDB" id="A0A819U4W3"/>
<dbReference type="PANTHER" id="PTHR38048:SF2">
    <property type="entry name" value="HEMERYTHRIN-LIKE DOMAIN-CONTAINING PROTEIN"/>
    <property type="match status" value="1"/>
</dbReference>
<comment type="caution">
    <text evidence="3">The sequence shown here is derived from an EMBL/GenBank/DDBJ whole genome shotgun (WGS) entry which is preliminary data.</text>
</comment>
<feature type="domain" description="Hemerythrin-like" evidence="1">
    <location>
        <begin position="11"/>
        <end position="142"/>
    </location>
</feature>
<dbReference type="EMBL" id="CAJOAY010005008">
    <property type="protein sequence ID" value="CAF4091616.1"/>
    <property type="molecule type" value="Genomic_DNA"/>
</dbReference>
<dbReference type="InterPro" id="IPR012312">
    <property type="entry name" value="Hemerythrin-like"/>
</dbReference>
<evidence type="ECO:0000259" key="1">
    <source>
        <dbReference type="Pfam" id="PF01814"/>
    </source>
</evidence>
<dbReference type="EMBL" id="CAJNON010000335">
    <property type="protein sequence ID" value="CAF1203553.1"/>
    <property type="molecule type" value="Genomic_DNA"/>
</dbReference>
<name>A0A819U4W3_9BILA</name>
<sequence>MSSKKTVFSTLYETMRYYHSSHEKQLLSMQQQCKQIKTIADLHRLASDIHMFSYYLHNHHTIEDQRIFPKIARKTDISHLETHHAQLSQILIEFNNLSSRLKQLKTLDENTKTIIIDATELVDRVSKLVNEHERAEEQVISPDNMRKLFTESEMKQLFSL</sequence>
<dbReference type="Proteomes" id="UP000663881">
    <property type="component" value="Unassembled WGS sequence"/>
</dbReference>
<dbReference type="Pfam" id="PF01814">
    <property type="entry name" value="Hemerythrin"/>
    <property type="match status" value="1"/>
</dbReference>
<dbReference type="Proteomes" id="UP000663891">
    <property type="component" value="Unassembled WGS sequence"/>
</dbReference>
<evidence type="ECO:0000313" key="4">
    <source>
        <dbReference type="Proteomes" id="UP000663881"/>
    </source>
</evidence>
<gene>
    <name evidence="3" type="ORF">OKA104_LOCUS35171</name>
    <name evidence="2" type="ORF">VCS650_LOCUS25773</name>
</gene>
<protein>
    <recommendedName>
        <fullName evidence="1">Hemerythrin-like domain-containing protein</fullName>
    </recommendedName>
</protein>
<evidence type="ECO:0000313" key="2">
    <source>
        <dbReference type="EMBL" id="CAF1203553.1"/>
    </source>
</evidence>